<dbReference type="eggNOG" id="ENOG5032Z04">
    <property type="taxonomic scope" value="Bacteria"/>
</dbReference>
<proteinExistence type="predicted"/>
<feature type="transmembrane region" description="Helical" evidence="6">
    <location>
        <begin position="20"/>
        <end position="37"/>
    </location>
</feature>
<keyword evidence="3 6" id="KW-0812">Transmembrane</keyword>
<protein>
    <recommendedName>
        <fullName evidence="7">Cytochrome b561 bacterial/Ni-hydrogenase domain-containing protein</fullName>
    </recommendedName>
</protein>
<comment type="caution">
    <text evidence="8">The sequence shown here is derived from an EMBL/GenBank/DDBJ whole genome shotgun (WGS) entry which is preliminary data.</text>
</comment>
<dbReference type="Pfam" id="PF01292">
    <property type="entry name" value="Ni_hydr_CYTB"/>
    <property type="match status" value="1"/>
</dbReference>
<keyword evidence="2" id="KW-1003">Cell membrane</keyword>
<accession>C8S1X5</accession>
<feature type="transmembrane region" description="Helical" evidence="6">
    <location>
        <begin position="165"/>
        <end position="186"/>
    </location>
</feature>
<feature type="transmembrane region" description="Helical" evidence="6">
    <location>
        <begin position="120"/>
        <end position="145"/>
    </location>
</feature>
<keyword evidence="4 6" id="KW-1133">Transmembrane helix</keyword>
<evidence type="ECO:0000313" key="8">
    <source>
        <dbReference type="EMBL" id="EEW25073.1"/>
    </source>
</evidence>
<evidence type="ECO:0000256" key="5">
    <source>
        <dbReference type="ARBA" id="ARBA00023136"/>
    </source>
</evidence>
<organism evidence="8 9">
    <name type="scientific">Rhodobacter ferrooxidans</name>
    <dbReference type="NCBI Taxonomy" id="371731"/>
    <lineage>
        <taxon>Bacteria</taxon>
        <taxon>Pseudomonadati</taxon>
        <taxon>Pseudomonadota</taxon>
        <taxon>Alphaproteobacteria</taxon>
        <taxon>Rhodobacterales</taxon>
        <taxon>Rhodobacter group</taxon>
        <taxon>Rhodobacter</taxon>
    </lineage>
</organism>
<dbReference type="GO" id="GO:0009055">
    <property type="term" value="F:electron transfer activity"/>
    <property type="evidence" value="ECO:0007669"/>
    <property type="project" value="InterPro"/>
</dbReference>
<keyword evidence="5 6" id="KW-0472">Membrane</keyword>
<evidence type="ECO:0000256" key="1">
    <source>
        <dbReference type="ARBA" id="ARBA00004651"/>
    </source>
</evidence>
<keyword evidence="9" id="KW-1185">Reference proteome</keyword>
<feature type="domain" description="Cytochrome b561 bacterial/Ni-hydrogenase" evidence="7">
    <location>
        <begin position="13"/>
        <end position="200"/>
    </location>
</feature>
<dbReference type="InterPro" id="IPR011577">
    <property type="entry name" value="Cyt_b561_bac/Ni-Hgenase"/>
</dbReference>
<dbReference type="EMBL" id="ACYY01000012">
    <property type="protein sequence ID" value="EEW25073.1"/>
    <property type="molecule type" value="Genomic_DNA"/>
</dbReference>
<feature type="transmembrane region" description="Helical" evidence="6">
    <location>
        <begin position="57"/>
        <end position="75"/>
    </location>
</feature>
<name>C8S1X5_9RHOB</name>
<evidence type="ECO:0000259" key="7">
    <source>
        <dbReference type="Pfam" id="PF01292"/>
    </source>
</evidence>
<evidence type="ECO:0000313" key="9">
    <source>
        <dbReference type="Proteomes" id="UP000010121"/>
    </source>
</evidence>
<dbReference type="GO" id="GO:0005886">
    <property type="term" value="C:plasma membrane"/>
    <property type="evidence" value="ECO:0007669"/>
    <property type="project" value="UniProtKB-SubCell"/>
</dbReference>
<gene>
    <name evidence="8" type="ORF">Rsw2DRAFT_2053</name>
</gene>
<dbReference type="GO" id="GO:0022904">
    <property type="term" value="P:respiratory electron transport chain"/>
    <property type="evidence" value="ECO:0007669"/>
    <property type="project" value="InterPro"/>
</dbReference>
<reference evidence="8 9" key="1">
    <citation type="submission" date="2009-08" db="EMBL/GenBank/DDBJ databases">
        <title>The draft genome of Rhodobacter sp. SW2.</title>
        <authorList>
            <consortium name="US DOE Joint Genome Institute (JGI-PGF)"/>
            <person name="Lucas S."/>
            <person name="Copeland A."/>
            <person name="Lapidus A."/>
            <person name="Glavina del Rio T."/>
            <person name="Tice H."/>
            <person name="Bruce D."/>
            <person name="Goodwin L."/>
            <person name="Pitluck S."/>
            <person name="Larimer F."/>
            <person name="Land M.L."/>
            <person name="Hauser L."/>
            <person name="Emerson D."/>
        </authorList>
    </citation>
    <scope>NUCLEOTIDE SEQUENCE [LARGE SCALE GENOMIC DNA]</scope>
    <source>
        <strain evidence="8 9">SW2</strain>
    </source>
</reference>
<evidence type="ECO:0000256" key="6">
    <source>
        <dbReference type="SAM" id="Phobius"/>
    </source>
</evidence>
<evidence type="ECO:0000256" key="3">
    <source>
        <dbReference type="ARBA" id="ARBA00022692"/>
    </source>
</evidence>
<dbReference type="STRING" id="371731.Rsw2DRAFT_2053"/>
<sequence>MLSHVQNTNLPTRHNRATRFLHAGLALAIVTQLVTSLQMHGPDDVQAGDILFQVHRYSGLAATVMAFGLWVTILVRSRGTDLGALMPWFSGRRLMALGLDIKVHAGAALKLRLPEHDPPAALPSAIHGLGLVLISAMAASGAVYFAQVALGLHSAEPDGMIAMTVHLALANLVWAYLIAHASLALLRHLMQSMRLSTMWSLGR</sequence>
<evidence type="ECO:0000256" key="2">
    <source>
        <dbReference type="ARBA" id="ARBA00022475"/>
    </source>
</evidence>
<dbReference type="Proteomes" id="UP000010121">
    <property type="component" value="Unassembled WGS sequence"/>
</dbReference>
<dbReference type="AlphaFoldDB" id="C8S1X5"/>
<dbReference type="SUPFAM" id="SSF81342">
    <property type="entry name" value="Transmembrane di-heme cytochromes"/>
    <property type="match status" value="1"/>
</dbReference>
<dbReference type="InterPro" id="IPR016174">
    <property type="entry name" value="Di-haem_cyt_TM"/>
</dbReference>
<dbReference type="Gene3D" id="1.20.950.20">
    <property type="entry name" value="Transmembrane di-heme cytochromes, Chain C"/>
    <property type="match status" value="1"/>
</dbReference>
<comment type="subcellular location">
    <subcellularLocation>
        <location evidence="1">Cell membrane</location>
        <topology evidence="1">Multi-pass membrane protein</topology>
    </subcellularLocation>
</comment>
<dbReference type="OrthoDB" id="7341135at2"/>
<evidence type="ECO:0000256" key="4">
    <source>
        <dbReference type="ARBA" id="ARBA00022989"/>
    </source>
</evidence>